<evidence type="ECO:0000313" key="3">
    <source>
        <dbReference type="Proteomes" id="UP001152533"/>
    </source>
</evidence>
<feature type="region of interest" description="Disordered" evidence="1">
    <location>
        <begin position="76"/>
        <end position="102"/>
    </location>
</feature>
<evidence type="ECO:0000256" key="1">
    <source>
        <dbReference type="SAM" id="MobiDB-lite"/>
    </source>
</evidence>
<sequence>MAEDLIRLCHTITVIALVPPMQIHLFESTSSKQMARQMGRHNLALCMVAMDELRKSYISAEASYKLFETAINKVDNAPPHQEYQPSPAAPTASTTPDGTMNSNTFADWPDGYGLGSANIISNMWSPLPGAYQDDASISGTHTDAWLDIQSMDRLWTLDDFSLP</sequence>
<feature type="compositionally biased region" description="Low complexity" evidence="1">
    <location>
        <begin position="85"/>
        <end position="96"/>
    </location>
</feature>
<dbReference type="AlphaFoldDB" id="A0A9W4RVF5"/>
<organism evidence="2 3">
    <name type="scientific">Colletotrichum noveboracense</name>
    <dbReference type="NCBI Taxonomy" id="2664923"/>
    <lineage>
        <taxon>Eukaryota</taxon>
        <taxon>Fungi</taxon>
        <taxon>Dikarya</taxon>
        <taxon>Ascomycota</taxon>
        <taxon>Pezizomycotina</taxon>
        <taxon>Sordariomycetes</taxon>
        <taxon>Hypocreomycetidae</taxon>
        <taxon>Glomerellales</taxon>
        <taxon>Glomerellaceae</taxon>
        <taxon>Colletotrichum</taxon>
        <taxon>Colletotrichum gloeosporioides species complex</taxon>
    </lineage>
</organism>
<dbReference type="PANTHER" id="PTHR47425:SF3">
    <property type="entry name" value="ZN(II)2CYS6 TRANSCRIPTION FACTOR (EUROFUNG)"/>
    <property type="match status" value="1"/>
</dbReference>
<comment type="caution">
    <text evidence="2">The sequence shown here is derived from an EMBL/GenBank/DDBJ whole genome shotgun (WGS) entry which is preliminary data.</text>
</comment>
<reference evidence="2" key="1">
    <citation type="submission" date="2022-08" db="EMBL/GenBank/DDBJ databases">
        <authorList>
            <person name="Giroux E."/>
            <person name="Giroux E."/>
        </authorList>
    </citation>
    <scope>NUCLEOTIDE SEQUENCE</scope>
    <source>
        <strain evidence="2">H1091258</strain>
    </source>
</reference>
<proteinExistence type="predicted"/>
<keyword evidence="3" id="KW-1185">Reference proteome</keyword>
<dbReference type="Proteomes" id="UP001152533">
    <property type="component" value="Unassembled WGS sequence"/>
</dbReference>
<evidence type="ECO:0000313" key="2">
    <source>
        <dbReference type="EMBL" id="CAI0647434.1"/>
    </source>
</evidence>
<dbReference type="PANTHER" id="PTHR47425">
    <property type="entry name" value="FARB-RELATED"/>
    <property type="match status" value="1"/>
</dbReference>
<name>A0A9W4RVF5_9PEZI</name>
<dbReference type="InterPro" id="IPR052761">
    <property type="entry name" value="Fungal_Detox/Toxin_TFs"/>
</dbReference>
<gene>
    <name evidence="2" type="ORF">CGXH109_LOCUS65732</name>
</gene>
<accession>A0A9W4RVF5</accession>
<dbReference type="EMBL" id="CAMGZC010000434">
    <property type="protein sequence ID" value="CAI0647434.1"/>
    <property type="molecule type" value="Genomic_DNA"/>
</dbReference>
<protein>
    <submittedName>
        <fullName evidence="2">Uncharacterized protein</fullName>
    </submittedName>
</protein>